<dbReference type="PANTHER" id="PTHR34606:SF15">
    <property type="entry name" value="BON DOMAIN-CONTAINING PROTEIN"/>
    <property type="match status" value="1"/>
</dbReference>
<comment type="caution">
    <text evidence="4">The sequence shown here is derived from an EMBL/GenBank/DDBJ whole genome shotgun (WGS) entry which is preliminary data.</text>
</comment>
<dbReference type="PROSITE" id="PS50914">
    <property type="entry name" value="BON"/>
    <property type="match status" value="1"/>
</dbReference>
<evidence type="ECO:0000256" key="1">
    <source>
        <dbReference type="SAM" id="MobiDB-lite"/>
    </source>
</evidence>
<accession>A0ABW9EQ63</accession>
<dbReference type="SMART" id="SM00749">
    <property type="entry name" value="BON"/>
    <property type="match status" value="1"/>
</dbReference>
<organism evidence="4 5">
    <name type="scientific">Paraburkholderia strydomiana</name>
    <dbReference type="NCBI Taxonomy" id="1245417"/>
    <lineage>
        <taxon>Bacteria</taxon>
        <taxon>Pseudomonadati</taxon>
        <taxon>Pseudomonadota</taxon>
        <taxon>Betaproteobacteria</taxon>
        <taxon>Burkholderiales</taxon>
        <taxon>Burkholderiaceae</taxon>
        <taxon>Paraburkholderia</taxon>
    </lineage>
</organism>
<feature type="signal peptide" evidence="2">
    <location>
        <begin position="1"/>
        <end position="24"/>
    </location>
</feature>
<reference evidence="4 5" key="1">
    <citation type="journal article" date="2024" name="Chem. Sci.">
        <title>Discovery of megapolipeptins by genome mining of a Burkholderiales bacteria collection.</title>
        <authorList>
            <person name="Paulo B.S."/>
            <person name="Recchia M.J.J."/>
            <person name="Lee S."/>
            <person name="Fergusson C.H."/>
            <person name="Romanowski S.B."/>
            <person name="Hernandez A."/>
            <person name="Krull N."/>
            <person name="Liu D.Y."/>
            <person name="Cavanagh H."/>
            <person name="Bos A."/>
            <person name="Gray C.A."/>
            <person name="Murphy B.T."/>
            <person name="Linington R.G."/>
            <person name="Eustaquio A.S."/>
        </authorList>
    </citation>
    <scope>NUCLEOTIDE SEQUENCE [LARGE SCALE GENOMIC DNA]</scope>
    <source>
        <strain evidence="4 5">RL17-350-BIC-E</strain>
    </source>
</reference>
<dbReference type="InterPro" id="IPR014004">
    <property type="entry name" value="Transpt-assoc_nodulatn_dom_bac"/>
</dbReference>
<keyword evidence="5" id="KW-1185">Reference proteome</keyword>
<dbReference type="Gene3D" id="3.30.1340.30">
    <property type="match status" value="1"/>
</dbReference>
<evidence type="ECO:0000313" key="4">
    <source>
        <dbReference type="EMBL" id="MFM0721245.1"/>
    </source>
</evidence>
<proteinExistence type="predicted"/>
<evidence type="ECO:0000256" key="2">
    <source>
        <dbReference type="SAM" id="SignalP"/>
    </source>
</evidence>
<dbReference type="RefSeq" id="WP_408146118.1">
    <property type="nucleotide sequence ID" value="NZ_JAQQCJ010000010.1"/>
</dbReference>
<evidence type="ECO:0000259" key="3">
    <source>
        <dbReference type="PROSITE" id="PS50914"/>
    </source>
</evidence>
<feature type="region of interest" description="Disordered" evidence="1">
    <location>
        <begin position="27"/>
        <end position="55"/>
    </location>
</feature>
<dbReference type="EMBL" id="JAQQCL010000041">
    <property type="protein sequence ID" value="MFM0721245.1"/>
    <property type="molecule type" value="Genomic_DNA"/>
</dbReference>
<dbReference type="InterPro" id="IPR007055">
    <property type="entry name" value="BON_dom"/>
</dbReference>
<protein>
    <submittedName>
        <fullName evidence="4">BON domain-containing protein</fullName>
    </submittedName>
</protein>
<evidence type="ECO:0000313" key="5">
    <source>
        <dbReference type="Proteomes" id="UP001629392"/>
    </source>
</evidence>
<dbReference type="Proteomes" id="UP001629392">
    <property type="component" value="Unassembled WGS sequence"/>
</dbReference>
<name>A0ABW9EQ63_9BURK</name>
<dbReference type="PANTHER" id="PTHR34606">
    <property type="entry name" value="BON DOMAIN-CONTAINING PROTEIN"/>
    <property type="match status" value="1"/>
</dbReference>
<dbReference type="Pfam" id="PF04972">
    <property type="entry name" value="BON"/>
    <property type="match status" value="1"/>
</dbReference>
<keyword evidence="2" id="KW-0732">Signal</keyword>
<sequence length="121" mass="12103">MKAIHAIKLAGGALLVAVSFQANAQTSDAAPAADTSAQSAKSQHKADRAANRSLGRKVRNALSKAMGVTASHITVRSAGGAITLQGTVPEAADSQKAEEIATGVAGVTSVKNALSIRPEGT</sequence>
<feature type="chain" id="PRO_5047189269" evidence="2">
    <location>
        <begin position="25"/>
        <end position="121"/>
    </location>
</feature>
<dbReference type="InterPro" id="IPR051686">
    <property type="entry name" value="Lipoprotein_DolP"/>
</dbReference>
<gene>
    <name evidence="4" type="ORF">PQQ73_33595</name>
</gene>
<feature type="compositionally biased region" description="Low complexity" evidence="1">
    <location>
        <begin position="27"/>
        <end position="40"/>
    </location>
</feature>
<feature type="domain" description="BON" evidence="3">
    <location>
        <begin position="50"/>
        <end position="118"/>
    </location>
</feature>